<dbReference type="KEGG" id="fsy:FsymDg_2398"/>
<dbReference type="Proteomes" id="UP000001549">
    <property type="component" value="Chromosome"/>
</dbReference>
<gene>
    <name evidence="8" type="ordered locus">FsymDg_2398</name>
</gene>
<keyword evidence="4" id="KW-0564">Palmitate</keyword>
<dbReference type="RefSeq" id="WP_013873709.1">
    <property type="nucleotide sequence ID" value="NC_015656.1"/>
</dbReference>
<accession>F8B1B3</accession>
<dbReference type="InterPro" id="IPR025971">
    <property type="entry name" value="LppP/LprE"/>
</dbReference>
<keyword evidence="9" id="KW-1185">Reference proteome</keyword>
<evidence type="ECO:0000256" key="7">
    <source>
        <dbReference type="SAM" id="SignalP"/>
    </source>
</evidence>
<evidence type="ECO:0000256" key="1">
    <source>
        <dbReference type="ARBA" id="ARBA00022475"/>
    </source>
</evidence>
<evidence type="ECO:0000256" key="3">
    <source>
        <dbReference type="ARBA" id="ARBA00023136"/>
    </source>
</evidence>
<sequence length="198" mass="20292" precursor="true">MAFRRCLVATLVAVTVALSGWGDGRVLAASAPQPRPPGPGTPLSAAPVSAPSSGAASGADGTETATAVVREHGYTPTGTAGYHPDNDLSVIVGRWTAAVDGHPQQAFLFHHGRLVGTDTQLPSATVEWLWSTDDVVALSYQLYRPDDPLCCPTGGAATVRYQWNGTTAVPLDPVPPADWSASASRRAVSGTGSTGTAS</sequence>
<evidence type="ECO:0000256" key="5">
    <source>
        <dbReference type="ARBA" id="ARBA00023288"/>
    </source>
</evidence>
<dbReference type="HOGENOM" id="CLU_1452523_0_0_11"/>
<keyword evidence="2 7" id="KW-0732">Signal</keyword>
<keyword evidence="1" id="KW-1003">Cell membrane</keyword>
<feature type="region of interest" description="Disordered" evidence="6">
    <location>
        <begin position="29"/>
        <end position="62"/>
    </location>
</feature>
<evidence type="ECO:0008006" key="10">
    <source>
        <dbReference type="Google" id="ProtNLM"/>
    </source>
</evidence>
<keyword evidence="5" id="KW-0449">Lipoprotein</keyword>
<feature type="signal peptide" evidence="7">
    <location>
        <begin position="1"/>
        <end position="28"/>
    </location>
</feature>
<dbReference type="EMBL" id="CP002801">
    <property type="protein sequence ID" value="AEH09782.1"/>
    <property type="molecule type" value="Genomic_DNA"/>
</dbReference>
<evidence type="ECO:0000313" key="8">
    <source>
        <dbReference type="EMBL" id="AEH09782.1"/>
    </source>
</evidence>
<proteinExistence type="predicted"/>
<evidence type="ECO:0000256" key="6">
    <source>
        <dbReference type="SAM" id="MobiDB-lite"/>
    </source>
</evidence>
<evidence type="ECO:0000256" key="4">
    <source>
        <dbReference type="ARBA" id="ARBA00023139"/>
    </source>
</evidence>
<dbReference type="AlphaFoldDB" id="F8B1B3"/>
<keyword evidence="3" id="KW-0472">Membrane</keyword>
<name>F8B1B3_9ACTN</name>
<protein>
    <recommendedName>
        <fullName evidence="10">LppP/LprE lipoprotein</fullName>
    </recommendedName>
</protein>
<evidence type="ECO:0000256" key="2">
    <source>
        <dbReference type="ARBA" id="ARBA00022729"/>
    </source>
</evidence>
<evidence type="ECO:0000313" key="9">
    <source>
        <dbReference type="Proteomes" id="UP000001549"/>
    </source>
</evidence>
<dbReference type="Pfam" id="PF14041">
    <property type="entry name" value="Lipoprotein_21"/>
    <property type="match status" value="1"/>
</dbReference>
<organism evidence="8 9">
    <name type="scientific">Candidatus Protofrankia datiscae</name>
    <dbReference type="NCBI Taxonomy" id="2716812"/>
    <lineage>
        <taxon>Bacteria</taxon>
        <taxon>Bacillati</taxon>
        <taxon>Actinomycetota</taxon>
        <taxon>Actinomycetes</taxon>
        <taxon>Frankiales</taxon>
        <taxon>Frankiaceae</taxon>
        <taxon>Protofrankia</taxon>
    </lineage>
</organism>
<dbReference type="STRING" id="656024.FsymDg_2398"/>
<feature type="region of interest" description="Disordered" evidence="6">
    <location>
        <begin position="174"/>
        <end position="198"/>
    </location>
</feature>
<feature type="chain" id="PRO_5003368135" description="LppP/LprE lipoprotein" evidence="7">
    <location>
        <begin position="29"/>
        <end position="198"/>
    </location>
</feature>
<reference evidence="8 9" key="1">
    <citation type="submission" date="2011-05" db="EMBL/GenBank/DDBJ databases">
        <title>Complete sequence of chromosome of Frankia symbiont of Datisca glomerata.</title>
        <authorList>
            <consortium name="US DOE Joint Genome Institute"/>
            <person name="Lucas S."/>
            <person name="Han J."/>
            <person name="Lapidus A."/>
            <person name="Cheng J.-F."/>
            <person name="Goodwin L."/>
            <person name="Pitluck S."/>
            <person name="Peters L."/>
            <person name="Mikhailova N."/>
            <person name="Chertkov O."/>
            <person name="Teshima H."/>
            <person name="Han C."/>
            <person name="Tapia R."/>
            <person name="Land M."/>
            <person name="Hauser L."/>
            <person name="Kyrpides N."/>
            <person name="Ivanova N."/>
            <person name="Pagani I."/>
            <person name="Berry A."/>
            <person name="Pawlowski K."/>
            <person name="Persson T."/>
            <person name="Vanden Heuvel B."/>
            <person name="Benson D."/>
            <person name="Woyke T."/>
        </authorList>
    </citation>
    <scope>NUCLEOTIDE SEQUENCE [LARGE SCALE GENOMIC DNA]</scope>
    <source>
        <strain evidence="9">4085684</strain>
    </source>
</reference>
<feature type="compositionally biased region" description="Low complexity" evidence="6">
    <location>
        <begin position="41"/>
        <end position="62"/>
    </location>
</feature>
<dbReference type="eggNOG" id="COG0515">
    <property type="taxonomic scope" value="Bacteria"/>
</dbReference>